<reference evidence="1" key="1">
    <citation type="submission" date="2024-01" db="EMBL/GenBank/DDBJ databases">
        <authorList>
            <person name="Webb A."/>
        </authorList>
    </citation>
    <scope>NUCLEOTIDE SEQUENCE</scope>
    <source>
        <strain evidence="1">Pm1</strain>
    </source>
</reference>
<protein>
    <recommendedName>
        <fullName evidence="3">Polyprotein</fullName>
    </recommendedName>
</protein>
<dbReference type="EMBL" id="CAKLBY020000069">
    <property type="protein sequence ID" value="CAK7923536.1"/>
    <property type="molecule type" value="Genomic_DNA"/>
</dbReference>
<dbReference type="AlphaFoldDB" id="A0AAV1TMC6"/>
<accession>A0AAV1TMC6</accession>
<dbReference type="Proteomes" id="UP001162060">
    <property type="component" value="Unassembled WGS sequence"/>
</dbReference>
<sequence length="130" mass="14944">MDGAVVFWLCKKQSGVALSTMEAEFVAASQGGRELLELRELFNELKMAMVEPMPMWMDNQVAIKQLEAEKSTLSAKHVDIRFKFIRHHAREGTVVPRFIKSECMITDILMKSLPAPRLEELRVMFNLMPF</sequence>
<evidence type="ECO:0000313" key="2">
    <source>
        <dbReference type="Proteomes" id="UP001162060"/>
    </source>
</evidence>
<evidence type="ECO:0008006" key="3">
    <source>
        <dbReference type="Google" id="ProtNLM"/>
    </source>
</evidence>
<name>A0AAV1TMC6_9STRA</name>
<gene>
    <name evidence="1" type="ORF">PM001_LOCUS8686</name>
</gene>
<dbReference type="CDD" id="cd09272">
    <property type="entry name" value="RNase_HI_RT_Ty1"/>
    <property type="match status" value="1"/>
</dbReference>
<dbReference type="PANTHER" id="PTHR11439:SF440">
    <property type="entry name" value="INTEGRASE CATALYTIC DOMAIN-CONTAINING PROTEIN"/>
    <property type="match status" value="1"/>
</dbReference>
<comment type="caution">
    <text evidence="1">The sequence shown here is derived from an EMBL/GenBank/DDBJ whole genome shotgun (WGS) entry which is preliminary data.</text>
</comment>
<organism evidence="1 2">
    <name type="scientific">Peronospora matthiolae</name>
    <dbReference type="NCBI Taxonomy" id="2874970"/>
    <lineage>
        <taxon>Eukaryota</taxon>
        <taxon>Sar</taxon>
        <taxon>Stramenopiles</taxon>
        <taxon>Oomycota</taxon>
        <taxon>Peronosporomycetes</taxon>
        <taxon>Peronosporales</taxon>
        <taxon>Peronosporaceae</taxon>
        <taxon>Peronospora</taxon>
    </lineage>
</organism>
<dbReference type="PANTHER" id="PTHR11439">
    <property type="entry name" value="GAG-POL-RELATED RETROTRANSPOSON"/>
    <property type="match status" value="1"/>
</dbReference>
<proteinExistence type="predicted"/>
<evidence type="ECO:0000313" key="1">
    <source>
        <dbReference type="EMBL" id="CAK7923536.1"/>
    </source>
</evidence>